<dbReference type="GO" id="GO:0005524">
    <property type="term" value="F:ATP binding"/>
    <property type="evidence" value="ECO:0007669"/>
    <property type="project" value="InterPro"/>
</dbReference>
<dbReference type="InterPro" id="IPR020568">
    <property type="entry name" value="Ribosomal_Su5_D2-typ_SF"/>
</dbReference>
<dbReference type="Gene3D" id="3.40.50.300">
    <property type="entry name" value="P-loop containing nucleotide triphosphate hydrolases"/>
    <property type="match status" value="2"/>
</dbReference>
<feature type="active site" evidence="2">
    <location>
        <position position="656"/>
    </location>
</feature>
<evidence type="ECO:0000259" key="3">
    <source>
        <dbReference type="PROSITE" id="PS51786"/>
    </source>
</evidence>
<dbReference type="Pfam" id="PF05362">
    <property type="entry name" value="Lon_C"/>
    <property type="match status" value="1"/>
</dbReference>
<proteinExistence type="inferred from homology"/>
<sequence length="806" mass="89842">MPISNLIPADLRFNIIPESLGFSDTSELQYDSLPWIGQERAEMAARFGLGMDQPNYNLFVLGEIGSGRSSLLRQAMEAAASNKAFPPDLCYLHNFDAPERPQALFLPAGQGRLLRNLLAHLVKSIQSEIPRCLEGQEFKAESERIERNYKEAESRIFSELEIFAETRSFSIQREAGRMVFTLLGKKKHALTEDEVLALPKEKRAEINQAEQELRAKIAGYFEEVRPLERLKINGLAELRRQVVKPVLDRELQEIRHGLDHKYQDYAKLDAYLEQVMQDVLNHLELFKTADMDEESHPDILGKVLSRYRVNLVVDNHGLKGAPVLVEDNPTFHSLFGSIEYQSESDVLVTNFTRIRAGVLHKGHGGFLMLHLRDLLADEMIWEKLRRFLRSGKLQIEEPGMAFSPMAAVSLIPEVVHVDVKIILIGSREQYYDLQEHDPEFARSFRVKVDFAESFLSSPETRRASSIFIAHACHNLGLPHFTAAAVARMLEDSHREAEDQTRQSAIFSRAEALVMESAAFCRTRSGILVNEGDVEAALRARSLRHDYPAQRIQESIAEGDVLITVHGENVGQLNGLSQIDLGDYRFGLPVRITARTFAGEDGLLNIGREVEMSGPIHDKGVLILQNYLSALFAHIAPLAMNASIVFEQDYYGVEGDSASCAELYVLLSSLSGLPLKQGIAVTGAVNQYGEVLPVGGVNEKIEGYYRVCEAAGLDGSQGVLIPSRNRRNLMLERNIIEAVASGLFHIHSVEHTSEGIELLTGVPAGTVGGTGSYPAGSVLGLVQSTLHAYRRACQLRDHQKEGKRHLR</sequence>
<dbReference type="GO" id="GO:0006508">
    <property type="term" value="P:proteolysis"/>
    <property type="evidence" value="ECO:0007669"/>
    <property type="project" value="UniProtKB-KW"/>
</dbReference>
<dbReference type="InterPro" id="IPR027065">
    <property type="entry name" value="Lon_Prtase"/>
</dbReference>
<dbReference type="Gene3D" id="3.30.230.10">
    <property type="match status" value="1"/>
</dbReference>
<dbReference type="GO" id="GO:0004252">
    <property type="term" value="F:serine-type endopeptidase activity"/>
    <property type="evidence" value="ECO:0007669"/>
    <property type="project" value="UniProtKB-UniRule"/>
</dbReference>
<dbReference type="GO" id="GO:0004176">
    <property type="term" value="F:ATP-dependent peptidase activity"/>
    <property type="evidence" value="ECO:0007669"/>
    <property type="project" value="UniProtKB-UniRule"/>
</dbReference>
<dbReference type="InterPro" id="IPR027417">
    <property type="entry name" value="P-loop_NTPase"/>
</dbReference>
<dbReference type="Gene3D" id="1.10.8.60">
    <property type="match status" value="1"/>
</dbReference>
<protein>
    <recommendedName>
        <fullName evidence="2">endopeptidase La</fullName>
        <ecNumber evidence="2">3.4.21.53</ecNumber>
    </recommendedName>
</protein>
<reference evidence="4" key="1">
    <citation type="submission" date="2018-05" db="EMBL/GenBank/DDBJ databases">
        <authorList>
            <person name="Lanie J.A."/>
            <person name="Ng W.-L."/>
            <person name="Kazmierczak K.M."/>
            <person name="Andrzejewski T.M."/>
            <person name="Davidsen T.M."/>
            <person name="Wayne K.J."/>
            <person name="Tettelin H."/>
            <person name="Glass J.I."/>
            <person name="Rusch D."/>
            <person name="Podicherti R."/>
            <person name="Tsui H.-C.T."/>
            <person name="Winkler M.E."/>
        </authorList>
    </citation>
    <scope>NUCLEOTIDE SEQUENCE</scope>
    <source>
        <strain evidence="4">KNB</strain>
    </source>
</reference>
<evidence type="ECO:0000256" key="1">
    <source>
        <dbReference type="ARBA" id="ARBA00022670"/>
    </source>
</evidence>
<evidence type="ECO:0000313" key="4">
    <source>
        <dbReference type="EMBL" id="SPS05061.1"/>
    </source>
</evidence>
<dbReference type="Pfam" id="PF13654">
    <property type="entry name" value="AAA_32"/>
    <property type="match status" value="1"/>
</dbReference>
<dbReference type="SUPFAM" id="SSF54211">
    <property type="entry name" value="Ribosomal protein S5 domain 2-like"/>
    <property type="match status" value="1"/>
</dbReference>
<dbReference type="Pfam" id="PF20436">
    <property type="entry name" value="LonB_AAA-LID"/>
    <property type="match status" value="1"/>
</dbReference>
<dbReference type="PANTHER" id="PTHR10046">
    <property type="entry name" value="ATP DEPENDENT LON PROTEASE FAMILY MEMBER"/>
    <property type="match status" value="1"/>
</dbReference>
<dbReference type="EMBL" id="LS423452">
    <property type="protein sequence ID" value="SPS05061.1"/>
    <property type="molecule type" value="Genomic_DNA"/>
</dbReference>
<dbReference type="EC" id="3.4.21.53" evidence="2"/>
<keyword evidence="2" id="KW-0720">Serine protease</keyword>
<dbReference type="AlphaFoldDB" id="A0A2X0SCE1"/>
<dbReference type="Pfam" id="PF20437">
    <property type="entry name" value="LonC_helical"/>
    <property type="match status" value="1"/>
</dbReference>
<dbReference type="SUPFAM" id="SSF52540">
    <property type="entry name" value="P-loop containing nucleoside triphosphate hydrolases"/>
    <property type="match status" value="1"/>
</dbReference>
<evidence type="ECO:0000256" key="2">
    <source>
        <dbReference type="PROSITE-ProRule" id="PRU01122"/>
    </source>
</evidence>
<dbReference type="PRINTS" id="PR00830">
    <property type="entry name" value="ENDOLAPTASE"/>
</dbReference>
<comment type="similarity">
    <text evidence="2">Belongs to the peptidase S16 family.</text>
</comment>
<organism evidence="4">
    <name type="scientific">Candidatus Nitrotoga fabula</name>
    <dbReference type="NCBI Taxonomy" id="2182327"/>
    <lineage>
        <taxon>Bacteria</taxon>
        <taxon>Pseudomonadati</taxon>
        <taxon>Pseudomonadota</taxon>
        <taxon>Betaproteobacteria</taxon>
        <taxon>Nitrosomonadales</taxon>
        <taxon>Gallionellaceae</taxon>
        <taxon>Candidatus Nitrotoga</taxon>
    </lineage>
</organism>
<dbReference type="GO" id="GO:0030163">
    <property type="term" value="P:protein catabolic process"/>
    <property type="evidence" value="ECO:0007669"/>
    <property type="project" value="InterPro"/>
</dbReference>
<name>A0A2X0SCE1_9PROT</name>
<dbReference type="InterPro" id="IPR008269">
    <property type="entry name" value="Lon_proteolytic"/>
</dbReference>
<feature type="domain" description="Lon proteolytic" evidence="3">
    <location>
        <begin position="566"/>
        <end position="761"/>
    </location>
</feature>
<keyword evidence="1 2" id="KW-0645">Protease</keyword>
<comment type="catalytic activity">
    <reaction evidence="2">
        <text>Hydrolysis of proteins in presence of ATP.</text>
        <dbReference type="EC" id="3.4.21.53"/>
    </reaction>
</comment>
<dbReference type="InterPro" id="IPR046844">
    <property type="entry name" value="Lon-like_helical"/>
</dbReference>
<dbReference type="InterPro" id="IPR041699">
    <property type="entry name" value="AAA_32"/>
</dbReference>
<dbReference type="InterPro" id="IPR046843">
    <property type="entry name" value="LonB_AAA-LID"/>
</dbReference>
<accession>A0A2X0SCE1</accession>
<dbReference type="InterPro" id="IPR014721">
    <property type="entry name" value="Ribsml_uS5_D2-typ_fold_subgr"/>
</dbReference>
<gene>
    <name evidence="4" type="ORF">NITFAB_0650</name>
</gene>
<keyword evidence="2 4" id="KW-0378">Hydrolase</keyword>
<dbReference type="PROSITE" id="PS51786">
    <property type="entry name" value="LON_PROTEOLYTIC"/>
    <property type="match status" value="1"/>
</dbReference>
<feature type="active site" evidence="2">
    <location>
        <position position="699"/>
    </location>
</feature>